<dbReference type="Proteomes" id="UP000550401">
    <property type="component" value="Unassembled WGS sequence"/>
</dbReference>
<feature type="transmembrane region" description="Helical" evidence="6">
    <location>
        <begin position="6"/>
        <end position="27"/>
    </location>
</feature>
<reference evidence="7 8" key="1">
    <citation type="submission" date="2020-07" db="EMBL/GenBank/DDBJ databases">
        <title>Genomic Encyclopedia of Type Strains, Phase IV (KMG-V): Genome sequencing to study the core and pangenomes of soil and plant-associated prokaryotes.</title>
        <authorList>
            <person name="Whitman W."/>
        </authorList>
    </citation>
    <scope>NUCLEOTIDE SEQUENCE [LARGE SCALE GENOMIC DNA]</scope>
    <source>
        <strain evidence="7 8">RH2WT43</strain>
    </source>
</reference>
<evidence type="ECO:0000256" key="3">
    <source>
        <dbReference type="ARBA" id="ARBA00022692"/>
    </source>
</evidence>
<organism evidence="7 8">
    <name type="scientific">Dokdonella fugitiva</name>
    <dbReference type="NCBI Taxonomy" id="328517"/>
    <lineage>
        <taxon>Bacteria</taxon>
        <taxon>Pseudomonadati</taxon>
        <taxon>Pseudomonadota</taxon>
        <taxon>Gammaproteobacteria</taxon>
        <taxon>Lysobacterales</taxon>
        <taxon>Rhodanobacteraceae</taxon>
        <taxon>Dokdonella</taxon>
    </lineage>
</organism>
<dbReference type="Pfam" id="PF04011">
    <property type="entry name" value="LemA"/>
    <property type="match status" value="1"/>
</dbReference>
<keyword evidence="3 6" id="KW-0812">Transmembrane</keyword>
<keyword evidence="5 6" id="KW-0472">Membrane</keyword>
<comment type="subcellular location">
    <subcellularLocation>
        <location evidence="1">Membrane</location>
        <topology evidence="1">Single-pass membrane protein</topology>
    </subcellularLocation>
</comment>
<name>A0A839F1L9_9GAMM</name>
<evidence type="ECO:0000313" key="7">
    <source>
        <dbReference type="EMBL" id="MBA8887769.1"/>
    </source>
</evidence>
<dbReference type="SUPFAM" id="SSF140478">
    <property type="entry name" value="LemA-like"/>
    <property type="match status" value="1"/>
</dbReference>
<dbReference type="GO" id="GO:0016020">
    <property type="term" value="C:membrane"/>
    <property type="evidence" value="ECO:0007669"/>
    <property type="project" value="UniProtKB-SubCell"/>
</dbReference>
<dbReference type="EMBL" id="JACGXL010000002">
    <property type="protein sequence ID" value="MBA8887769.1"/>
    <property type="molecule type" value="Genomic_DNA"/>
</dbReference>
<evidence type="ECO:0000256" key="5">
    <source>
        <dbReference type="ARBA" id="ARBA00023136"/>
    </source>
</evidence>
<dbReference type="InterPro" id="IPR023353">
    <property type="entry name" value="LemA-like_dom_sf"/>
</dbReference>
<accession>A0A839F1L9</accession>
<dbReference type="PANTHER" id="PTHR34478:SF1">
    <property type="entry name" value="PROTEIN LEMA"/>
    <property type="match status" value="1"/>
</dbReference>
<comment type="similarity">
    <text evidence="2">Belongs to the LemA family.</text>
</comment>
<comment type="caution">
    <text evidence="7">The sequence shown here is derived from an EMBL/GenBank/DDBJ whole genome shotgun (WGS) entry which is preliminary data.</text>
</comment>
<protein>
    <submittedName>
        <fullName evidence="7">LemA protein</fullName>
    </submittedName>
</protein>
<gene>
    <name evidence="7" type="ORF">FHW12_001983</name>
</gene>
<sequence length="178" mass="19604">MLVWGLGAVALIVVAAVIVLFNGLVAARNQVRSAWSDIDVQLTRRHDLVPQLVAAVQGYAGHERATLVLVAELRTRAMAAASLRDKAQLEGELAEQVQRILALQESYPDLKASANFLALQRDLVAIEDHLQYARRFYNGAVRDLNNRIETFPSLLVARAANFGAAEFFRQGEGQEAPR</sequence>
<dbReference type="PANTHER" id="PTHR34478">
    <property type="entry name" value="PROTEIN LEMA"/>
    <property type="match status" value="1"/>
</dbReference>
<evidence type="ECO:0000313" key="8">
    <source>
        <dbReference type="Proteomes" id="UP000550401"/>
    </source>
</evidence>
<proteinExistence type="inferred from homology"/>
<dbReference type="AlphaFoldDB" id="A0A839F1L9"/>
<dbReference type="RefSeq" id="WP_182530807.1">
    <property type="nucleotide sequence ID" value="NZ_JACGXL010000002.1"/>
</dbReference>
<evidence type="ECO:0000256" key="6">
    <source>
        <dbReference type="SAM" id="Phobius"/>
    </source>
</evidence>
<evidence type="ECO:0000256" key="1">
    <source>
        <dbReference type="ARBA" id="ARBA00004167"/>
    </source>
</evidence>
<evidence type="ECO:0000256" key="4">
    <source>
        <dbReference type="ARBA" id="ARBA00022989"/>
    </source>
</evidence>
<keyword evidence="8" id="KW-1185">Reference proteome</keyword>
<dbReference type="InterPro" id="IPR007156">
    <property type="entry name" value="MamQ_LemA"/>
</dbReference>
<dbReference type="Gene3D" id="1.20.1440.20">
    <property type="entry name" value="LemA-like domain"/>
    <property type="match status" value="1"/>
</dbReference>
<keyword evidence="4 6" id="KW-1133">Transmembrane helix</keyword>
<evidence type="ECO:0000256" key="2">
    <source>
        <dbReference type="ARBA" id="ARBA00008854"/>
    </source>
</evidence>